<dbReference type="SUPFAM" id="SSF88659">
    <property type="entry name" value="Sigma3 and sigma4 domains of RNA polymerase sigma factors"/>
    <property type="match status" value="1"/>
</dbReference>
<gene>
    <name evidence="1" type="ORF">A2744_03875</name>
</gene>
<dbReference type="Gene3D" id="1.10.10.10">
    <property type="entry name" value="Winged helix-like DNA-binding domain superfamily/Winged helix DNA-binding domain"/>
    <property type="match status" value="1"/>
</dbReference>
<dbReference type="STRING" id="1797535.A2744_03875"/>
<proteinExistence type="predicted"/>
<name>A0A1G1Y4Q4_9BACT</name>
<accession>A0A1G1Y4Q4</accession>
<dbReference type="Proteomes" id="UP000178240">
    <property type="component" value="Unassembled WGS sequence"/>
</dbReference>
<evidence type="ECO:0000313" key="1">
    <source>
        <dbReference type="EMBL" id="OGY46557.1"/>
    </source>
</evidence>
<evidence type="ECO:0000313" key="2">
    <source>
        <dbReference type="Proteomes" id="UP000178240"/>
    </source>
</evidence>
<organism evidence="1 2">
    <name type="scientific">Candidatus Buchananbacteria bacterium RIFCSPHIGHO2_01_FULL_44_11</name>
    <dbReference type="NCBI Taxonomy" id="1797535"/>
    <lineage>
        <taxon>Bacteria</taxon>
        <taxon>Candidatus Buchananiibacteriota</taxon>
    </lineage>
</organism>
<sequence length="201" mass="23096">MGKMPTGYKINRQLIIAMRLGLNGHQPYTLAAIGKKFNLSRQRIQQLLEKEGIAVKKLADDQTFFSGPKLIKQSWFPIKSLVTLRKLIDTGKIKAVNISTDPRLKRYHVNRQEVTRFLNAWDELEGDPAGVKSIKKDKNYFSCPALVKQLWFPVKSLVTLNKLIKQGKIKAIDLSTNPEFKRYYIHKDEAIRYVAAVLKEI</sequence>
<protein>
    <recommendedName>
        <fullName evidence="3">RNA polymerase sigma-70 region 4 domain-containing protein</fullName>
    </recommendedName>
</protein>
<dbReference type="InterPro" id="IPR013324">
    <property type="entry name" value="RNA_pol_sigma_r3/r4-like"/>
</dbReference>
<comment type="caution">
    <text evidence="1">The sequence shown here is derived from an EMBL/GenBank/DDBJ whole genome shotgun (WGS) entry which is preliminary data.</text>
</comment>
<dbReference type="AlphaFoldDB" id="A0A1G1Y4Q4"/>
<reference evidence="1 2" key="1">
    <citation type="journal article" date="2016" name="Nat. Commun.">
        <title>Thousands of microbial genomes shed light on interconnected biogeochemical processes in an aquifer system.</title>
        <authorList>
            <person name="Anantharaman K."/>
            <person name="Brown C.T."/>
            <person name="Hug L.A."/>
            <person name="Sharon I."/>
            <person name="Castelle C.J."/>
            <person name="Probst A.J."/>
            <person name="Thomas B.C."/>
            <person name="Singh A."/>
            <person name="Wilkins M.J."/>
            <person name="Karaoz U."/>
            <person name="Brodie E.L."/>
            <person name="Williams K.H."/>
            <person name="Hubbard S.S."/>
            <person name="Banfield J.F."/>
        </authorList>
    </citation>
    <scope>NUCLEOTIDE SEQUENCE [LARGE SCALE GENOMIC DNA]</scope>
</reference>
<dbReference type="EMBL" id="MHIE01000003">
    <property type="protein sequence ID" value="OGY46557.1"/>
    <property type="molecule type" value="Genomic_DNA"/>
</dbReference>
<dbReference type="InterPro" id="IPR036388">
    <property type="entry name" value="WH-like_DNA-bd_sf"/>
</dbReference>
<evidence type="ECO:0008006" key="3">
    <source>
        <dbReference type="Google" id="ProtNLM"/>
    </source>
</evidence>